<proteinExistence type="predicted"/>
<gene>
    <name evidence="1" type="ORF">CKO31_22375</name>
</gene>
<dbReference type="RefSeq" id="WP_200241985.1">
    <property type="nucleotide sequence ID" value="NZ_NRRV01000086.1"/>
</dbReference>
<reference evidence="1 2" key="1">
    <citation type="journal article" date="2020" name="Microorganisms">
        <title>Osmotic Adaptation and Compatible Solute Biosynthesis of Phototrophic Bacteria as Revealed from Genome Analyses.</title>
        <authorList>
            <person name="Imhoff J.F."/>
            <person name="Rahn T."/>
            <person name="Kunzel S."/>
            <person name="Keller A."/>
            <person name="Neulinger S.C."/>
        </authorList>
    </citation>
    <scope>NUCLEOTIDE SEQUENCE [LARGE SCALE GENOMIC DNA]</scope>
    <source>
        <strain evidence="1 2">DSM 6210</strain>
    </source>
</reference>
<organism evidence="1 2">
    <name type="scientific">Thiohalocapsa halophila</name>
    <dbReference type="NCBI Taxonomy" id="69359"/>
    <lineage>
        <taxon>Bacteria</taxon>
        <taxon>Pseudomonadati</taxon>
        <taxon>Pseudomonadota</taxon>
        <taxon>Gammaproteobacteria</taxon>
        <taxon>Chromatiales</taxon>
        <taxon>Chromatiaceae</taxon>
        <taxon>Thiohalocapsa</taxon>
    </lineage>
</organism>
<sequence>MVERYYRRTLPQPGPNPFRCEGFVHDGTIHNDSGQPVAIESLPPFLRALLVTDGTVTKIIEAYFWEPVVVETLRQEFVTAADEIPWVDVAGGERIMVRRARLRGAHTGKDFANAFSVIRTELIPGHFRRRLIDREIGIGALIRDSGLESYREVMEVGLEPDTDTDSAVFRTYRIIIAGEPVILITETFPLSLYR</sequence>
<evidence type="ECO:0000313" key="2">
    <source>
        <dbReference type="Proteomes" id="UP000748752"/>
    </source>
</evidence>
<dbReference type="InterPro" id="IPR002800">
    <property type="entry name" value="Rv2949c-like"/>
</dbReference>
<keyword evidence="2" id="KW-1185">Reference proteome</keyword>
<dbReference type="Proteomes" id="UP000748752">
    <property type="component" value="Unassembled WGS sequence"/>
</dbReference>
<accession>A0ABS1CPN0</accession>
<dbReference type="EMBL" id="NRRV01000086">
    <property type="protein sequence ID" value="MBK1633444.1"/>
    <property type="molecule type" value="Genomic_DNA"/>
</dbReference>
<dbReference type="SUPFAM" id="SSF64288">
    <property type="entry name" value="Chorismate lyase-like"/>
    <property type="match status" value="1"/>
</dbReference>
<protein>
    <submittedName>
        <fullName evidence="1">4-hydroxybenzoate synthetase</fullName>
    </submittedName>
</protein>
<comment type="caution">
    <text evidence="1">The sequence shown here is derived from an EMBL/GenBank/DDBJ whole genome shotgun (WGS) entry which is preliminary data.</text>
</comment>
<name>A0ABS1CPN0_9GAMM</name>
<dbReference type="Pfam" id="PF01947">
    <property type="entry name" value="Rv2949c-like"/>
    <property type="match status" value="1"/>
</dbReference>
<dbReference type="InterPro" id="IPR028978">
    <property type="entry name" value="Chorismate_lyase_/UTRA_dom_sf"/>
</dbReference>
<evidence type="ECO:0000313" key="1">
    <source>
        <dbReference type="EMBL" id="MBK1633444.1"/>
    </source>
</evidence>
<dbReference type="Gene3D" id="3.40.1410.10">
    <property type="entry name" value="Chorismate lyase-like"/>
    <property type="match status" value="1"/>
</dbReference>